<reference evidence="2" key="1">
    <citation type="submission" date="2017-02" db="UniProtKB">
        <authorList>
            <consortium name="WormBaseParasite"/>
        </authorList>
    </citation>
    <scope>IDENTIFICATION</scope>
</reference>
<dbReference type="Proteomes" id="UP000050640">
    <property type="component" value="Unplaced"/>
</dbReference>
<name>A0A0R3RRF1_9BILA</name>
<evidence type="ECO:0000313" key="2">
    <source>
        <dbReference type="WBParaSite" id="EEL_0000431001-mRNA-1"/>
    </source>
</evidence>
<evidence type="ECO:0000313" key="1">
    <source>
        <dbReference type="Proteomes" id="UP000050640"/>
    </source>
</evidence>
<dbReference type="Gene3D" id="3.30.200.20">
    <property type="entry name" value="Phosphorylase Kinase, domain 1"/>
    <property type="match status" value="1"/>
</dbReference>
<dbReference type="InterPro" id="IPR011009">
    <property type="entry name" value="Kinase-like_dom_sf"/>
</dbReference>
<organism evidence="1 2">
    <name type="scientific">Elaeophora elaphi</name>
    <dbReference type="NCBI Taxonomy" id="1147741"/>
    <lineage>
        <taxon>Eukaryota</taxon>
        <taxon>Metazoa</taxon>
        <taxon>Ecdysozoa</taxon>
        <taxon>Nematoda</taxon>
        <taxon>Chromadorea</taxon>
        <taxon>Rhabditida</taxon>
        <taxon>Spirurina</taxon>
        <taxon>Spiruromorpha</taxon>
        <taxon>Filarioidea</taxon>
        <taxon>Onchocercidae</taxon>
        <taxon>Elaeophora</taxon>
    </lineage>
</organism>
<dbReference type="WBParaSite" id="EEL_0000431001-mRNA-1">
    <property type="protein sequence ID" value="EEL_0000431001-mRNA-1"/>
    <property type="gene ID" value="EEL_0000431001"/>
</dbReference>
<sequence length="85" mass="9749">MVANYIRTRKPIHEKLIVILIVVKRPVPHPVTSERELGQSAFGHVFKAVLQDGHTFITVAVKTCETKVMREYKRENLMQFIGISC</sequence>
<dbReference type="SUPFAM" id="SSF56112">
    <property type="entry name" value="Protein kinase-like (PK-like)"/>
    <property type="match status" value="1"/>
</dbReference>
<proteinExistence type="predicted"/>
<protein>
    <submittedName>
        <fullName evidence="2">PK_Tyr_Ser-Thr domain-containing protein</fullName>
    </submittedName>
</protein>
<dbReference type="AlphaFoldDB" id="A0A0R3RRF1"/>
<keyword evidence="1" id="KW-1185">Reference proteome</keyword>
<accession>A0A0R3RRF1</accession>